<keyword evidence="4 6" id="KW-0067">ATP-binding</keyword>
<accession>A0A7C9VHE2</accession>
<keyword evidence="3" id="KW-0547">Nucleotide-binding</keyword>
<dbReference type="PROSITE" id="PS50893">
    <property type="entry name" value="ABC_TRANSPORTER_2"/>
    <property type="match status" value="1"/>
</dbReference>
<comment type="caution">
    <text evidence="6">The sequence shown here is derived from an EMBL/GenBank/DDBJ whole genome shotgun (WGS) entry which is preliminary data.</text>
</comment>
<proteinExistence type="inferred from homology"/>
<dbReference type="EMBL" id="JAAKZG010000016">
    <property type="protein sequence ID" value="NGN44528.1"/>
    <property type="molecule type" value="Genomic_DNA"/>
</dbReference>
<evidence type="ECO:0000313" key="6">
    <source>
        <dbReference type="EMBL" id="NGN44528.1"/>
    </source>
</evidence>
<dbReference type="InterPro" id="IPR003439">
    <property type="entry name" value="ABC_transporter-like_ATP-bd"/>
</dbReference>
<dbReference type="Gene3D" id="3.40.50.300">
    <property type="entry name" value="P-loop containing nucleotide triphosphate hydrolases"/>
    <property type="match status" value="1"/>
</dbReference>
<dbReference type="Proteomes" id="UP000481252">
    <property type="component" value="Unassembled WGS sequence"/>
</dbReference>
<evidence type="ECO:0000256" key="1">
    <source>
        <dbReference type="ARBA" id="ARBA00005417"/>
    </source>
</evidence>
<dbReference type="GO" id="GO:0005524">
    <property type="term" value="F:ATP binding"/>
    <property type="evidence" value="ECO:0007669"/>
    <property type="project" value="UniProtKB-KW"/>
</dbReference>
<dbReference type="InterPro" id="IPR051120">
    <property type="entry name" value="ABC_AA/LPS_Transport"/>
</dbReference>
<dbReference type="CDD" id="cd03219">
    <property type="entry name" value="ABC_Mj1267_LivG_branched"/>
    <property type="match status" value="1"/>
</dbReference>
<evidence type="ECO:0000259" key="5">
    <source>
        <dbReference type="PROSITE" id="PS50893"/>
    </source>
</evidence>
<comment type="similarity">
    <text evidence="1">Belongs to the ABC transporter superfamily.</text>
</comment>
<feature type="domain" description="ABC transporter" evidence="5">
    <location>
        <begin position="6"/>
        <end position="244"/>
    </location>
</feature>
<dbReference type="Pfam" id="PF00005">
    <property type="entry name" value="ABC_tran"/>
    <property type="match status" value="1"/>
</dbReference>
<dbReference type="PANTHER" id="PTHR45772">
    <property type="entry name" value="CONSERVED COMPONENT OF ABC TRANSPORTER FOR NATURAL AMINO ACIDS-RELATED"/>
    <property type="match status" value="1"/>
</dbReference>
<gene>
    <name evidence="6" type="ORF">G6N74_26045</name>
</gene>
<evidence type="ECO:0000256" key="2">
    <source>
        <dbReference type="ARBA" id="ARBA00022448"/>
    </source>
</evidence>
<dbReference type="RefSeq" id="WP_165120906.1">
    <property type="nucleotide sequence ID" value="NZ_JAAKZG010000016.1"/>
</dbReference>
<dbReference type="InterPro" id="IPR017871">
    <property type="entry name" value="ABC_transporter-like_CS"/>
</dbReference>
<dbReference type="AlphaFoldDB" id="A0A7C9VHE2"/>
<reference evidence="6 7" key="1">
    <citation type="submission" date="2020-02" db="EMBL/GenBank/DDBJ databases">
        <title>Genome sequence of the type strain CGMCC 1.15528 of Mesorhizobium zhangyense.</title>
        <authorList>
            <person name="Gao J."/>
            <person name="Sun J."/>
        </authorList>
    </citation>
    <scope>NUCLEOTIDE SEQUENCE [LARGE SCALE GENOMIC DNA]</scope>
    <source>
        <strain evidence="6 7">CGMCC 1.15528</strain>
    </source>
</reference>
<evidence type="ECO:0000256" key="3">
    <source>
        <dbReference type="ARBA" id="ARBA00022741"/>
    </source>
</evidence>
<sequence length="253" mass="27012">MADAVLTAERVAKAFGAHKVLSDVRFRIGTDEIVGLLGPNGSGKSTLLNIVSGFSHSDAGEILFLGNSIAGMPSHKIARQGLVRTFQLPSMPHRMTVREVLCAGSRDGAGLLDAFSGKGGDDAEADELIEQFALAPVAHLPASSLSGGQKKLLSIAVALRTQPKLLCLDEPTAGVHPQLRGRMVELLKAFSKRGVAMLVVEHDMHFIRELCGRCIVLDRGEIIADCAPRELTKNERVVEAYLGKSVARQKVSA</sequence>
<protein>
    <submittedName>
        <fullName evidence="6">ABC transporter ATP-binding protein</fullName>
    </submittedName>
</protein>
<dbReference type="GO" id="GO:0016887">
    <property type="term" value="F:ATP hydrolysis activity"/>
    <property type="evidence" value="ECO:0007669"/>
    <property type="project" value="InterPro"/>
</dbReference>
<keyword evidence="2" id="KW-0813">Transport</keyword>
<dbReference type="GO" id="GO:0005886">
    <property type="term" value="C:plasma membrane"/>
    <property type="evidence" value="ECO:0007669"/>
    <property type="project" value="TreeGrafter"/>
</dbReference>
<name>A0A7C9VHE2_9HYPH</name>
<dbReference type="InterPro" id="IPR003593">
    <property type="entry name" value="AAA+_ATPase"/>
</dbReference>
<keyword evidence="7" id="KW-1185">Reference proteome</keyword>
<dbReference type="PROSITE" id="PS00211">
    <property type="entry name" value="ABC_TRANSPORTER_1"/>
    <property type="match status" value="1"/>
</dbReference>
<dbReference type="SMART" id="SM00382">
    <property type="entry name" value="AAA"/>
    <property type="match status" value="1"/>
</dbReference>
<organism evidence="6 7">
    <name type="scientific">Mesorhizobium zhangyense</name>
    <dbReference type="NCBI Taxonomy" id="1776730"/>
    <lineage>
        <taxon>Bacteria</taxon>
        <taxon>Pseudomonadati</taxon>
        <taxon>Pseudomonadota</taxon>
        <taxon>Alphaproteobacteria</taxon>
        <taxon>Hyphomicrobiales</taxon>
        <taxon>Phyllobacteriaceae</taxon>
        <taxon>Mesorhizobium</taxon>
    </lineage>
</organism>
<evidence type="ECO:0000313" key="7">
    <source>
        <dbReference type="Proteomes" id="UP000481252"/>
    </source>
</evidence>
<evidence type="ECO:0000256" key="4">
    <source>
        <dbReference type="ARBA" id="ARBA00022840"/>
    </source>
</evidence>
<dbReference type="SUPFAM" id="SSF52540">
    <property type="entry name" value="P-loop containing nucleoside triphosphate hydrolases"/>
    <property type="match status" value="1"/>
</dbReference>
<dbReference type="InterPro" id="IPR027417">
    <property type="entry name" value="P-loop_NTPase"/>
</dbReference>